<organism evidence="1 2">
    <name type="scientific">Portunus trituberculatus</name>
    <name type="common">Swimming crab</name>
    <name type="synonym">Neptunus trituberculatus</name>
    <dbReference type="NCBI Taxonomy" id="210409"/>
    <lineage>
        <taxon>Eukaryota</taxon>
        <taxon>Metazoa</taxon>
        <taxon>Ecdysozoa</taxon>
        <taxon>Arthropoda</taxon>
        <taxon>Crustacea</taxon>
        <taxon>Multicrustacea</taxon>
        <taxon>Malacostraca</taxon>
        <taxon>Eumalacostraca</taxon>
        <taxon>Eucarida</taxon>
        <taxon>Decapoda</taxon>
        <taxon>Pleocyemata</taxon>
        <taxon>Brachyura</taxon>
        <taxon>Eubrachyura</taxon>
        <taxon>Portunoidea</taxon>
        <taxon>Portunidae</taxon>
        <taxon>Portuninae</taxon>
        <taxon>Portunus</taxon>
    </lineage>
</organism>
<gene>
    <name evidence="1" type="ORF">E2C01_091456</name>
</gene>
<proteinExistence type="predicted"/>
<evidence type="ECO:0000313" key="1">
    <source>
        <dbReference type="EMBL" id="MPC96212.1"/>
    </source>
</evidence>
<dbReference type="EMBL" id="VSRR010105054">
    <property type="protein sequence ID" value="MPC96212.1"/>
    <property type="molecule type" value="Genomic_DNA"/>
</dbReference>
<sequence length="108" mass="12214">MTHEGNVTMSELEFTPEVTDAGKILSCEASTPSDNTRPLRDEWLLDIYCEYKGCVYIMRTLQGRDGEEDMGWASDGRAGGWGVVCVERLWEGLVGARELWRVLGIWKL</sequence>
<reference evidence="1 2" key="1">
    <citation type="submission" date="2019-05" db="EMBL/GenBank/DDBJ databases">
        <title>Another draft genome of Portunus trituberculatus and its Hox gene families provides insights of decapod evolution.</title>
        <authorList>
            <person name="Jeong J.-H."/>
            <person name="Song I."/>
            <person name="Kim S."/>
            <person name="Choi T."/>
            <person name="Kim D."/>
            <person name="Ryu S."/>
            <person name="Kim W."/>
        </authorList>
    </citation>
    <scope>NUCLEOTIDE SEQUENCE [LARGE SCALE GENOMIC DNA]</scope>
    <source>
        <tissue evidence="1">Muscle</tissue>
    </source>
</reference>
<evidence type="ECO:0008006" key="3">
    <source>
        <dbReference type="Google" id="ProtNLM"/>
    </source>
</evidence>
<dbReference type="OrthoDB" id="8825892at2759"/>
<dbReference type="AlphaFoldDB" id="A0A5B7JJ39"/>
<accession>A0A5B7JJ39</accession>
<name>A0A5B7JJ39_PORTR</name>
<evidence type="ECO:0000313" key="2">
    <source>
        <dbReference type="Proteomes" id="UP000324222"/>
    </source>
</evidence>
<keyword evidence="2" id="KW-1185">Reference proteome</keyword>
<dbReference type="InterPro" id="IPR013783">
    <property type="entry name" value="Ig-like_fold"/>
</dbReference>
<comment type="caution">
    <text evidence="1">The sequence shown here is derived from an EMBL/GenBank/DDBJ whole genome shotgun (WGS) entry which is preliminary data.</text>
</comment>
<dbReference type="Gene3D" id="2.60.40.10">
    <property type="entry name" value="Immunoglobulins"/>
    <property type="match status" value="1"/>
</dbReference>
<protein>
    <recommendedName>
        <fullName evidence="3">Ig-like domain-containing protein</fullName>
    </recommendedName>
</protein>
<dbReference type="Proteomes" id="UP000324222">
    <property type="component" value="Unassembled WGS sequence"/>
</dbReference>